<sequence>MLTEVAIHFGLDKEFRQAGYHETAAQKQLLQDLKIAAQSGSLVALTGIIGSGKTTTLRRLFTALMKENKILVSKSISIEKNRSTMTTLISALFYDLSTDDKEVKIPASGEKRERDLRDLIKKRKKPVVLFVDEAHDLHYSTLKGLKRLIEMVEDGGGILSVLLAGHPKLKNDLRRPTMEEIGSRSTILTLEGMVGSQREYITWLIDACGSEGTKLSDVLTVEAVDILSERLRTPLQIQQHLMLAMEAAYQAGEKPVTGAIVESVLSKQIDELEPKLTRHGYDLRGLADQFHAKPAEIKLFFRGQLDPARTKELTDQMLMAGLPI</sequence>
<evidence type="ECO:0000313" key="3">
    <source>
        <dbReference type="Proteomes" id="UP000238937"/>
    </source>
</evidence>
<proteinExistence type="predicted"/>
<accession>A0A2T1FFH8</accession>
<dbReference type="Gene3D" id="3.40.50.300">
    <property type="entry name" value="P-loop containing nucleotide triphosphate hydrolases"/>
    <property type="match status" value="1"/>
</dbReference>
<dbReference type="InterPro" id="IPR027417">
    <property type="entry name" value="P-loop_NTPase"/>
</dbReference>
<dbReference type="PANTHER" id="PTHR35894">
    <property type="entry name" value="GENERAL SECRETION PATHWAY PROTEIN A-RELATED"/>
    <property type="match status" value="1"/>
</dbReference>
<dbReference type="Pfam" id="PF13401">
    <property type="entry name" value="AAA_22"/>
    <property type="match status" value="1"/>
</dbReference>
<dbReference type="SMART" id="SM00382">
    <property type="entry name" value="AAA"/>
    <property type="match status" value="1"/>
</dbReference>
<dbReference type="InterPro" id="IPR049945">
    <property type="entry name" value="AAA_22"/>
</dbReference>
<dbReference type="AlphaFoldDB" id="A0A2T1FFH8"/>
<protein>
    <submittedName>
        <fullName evidence="2">AAA family ATPase</fullName>
    </submittedName>
</protein>
<keyword evidence="3" id="KW-1185">Reference proteome</keyword>
<reference evidence="2 3" key="1">
    <citation type="submission" date="2018-03" db="EMBL/GenBank/DDBJ databases">
        <title>The ancient ancestry and fast evolution of plastids.</title>
        <authorList>
            <person name="Moore K.R."/>
            <person name="Magnabosco C."/>
            <person name="Momper L."/>
            <person name="Gold D.A."/>
            <person name="Bosak T."/>
            <person name="Fournier G.P."/>
        </authorList>
    </citation>
    <scope>NUCLEOTIDE SEQUENCE [LARGE SCALE GENOMIC DNA]</scope>
    <source>
        <strain evidence="2 3">CCALA 037</strain>
    </source>
</reference>
<organism evidence="2 3">
    <name type="scientific">Chamaesiphon polymorphus CCALA 037</name>
    <dbReference type="NCBI Taxonomy" id="2107692"/>
    <lineage>
        <taxon>Bacteria</taxon>
        <taxon>Bacillati</taxon>
        <taxon>Cyanobacteriota</taxon>
        <taxon>Cyanophyceae</taxon>
        <taxon>Gomontiellales</taxon>
        <taxon>Chamaesiphonaceae</taxon>
        <taxon>Chamaesiphon</taxon>
    </lineage>
</organism>
<evidence type="ECO:0000313" key="2">
    <source>
        <dbReference type="EMBL" id="PSB43730.1"/>
    </source>
</evidence>
<dbReference type="OrthoDB" id="9783370at2"/>
<dbReference type="GO" id="GO:0016887">
    <property type="term" value="F:ATP hydrolysis activity"/>
    <property type="evidence" value="ECO:0007669"/>
    <property type="project" value="InterPro"/>
</dbReference>
<gene>
    <name evidence="2" type="ORF">C7B77_26015</name>
</gene>
<dbReference type="InterPro" id="IPR003593">
    <property type="entry name" value="AAA+_ATPase"/>
</dbReference>
<dbReference type="SUPFAM" id="SSF52540">
    <property type="entry name" value="P-loop containing nucleoside triphosphate hydrolases"/>
    <property type="match status" value="1"/>
</dbReference>
<dbReference type="Proteomes" id="UP000238937">
    <property type="component" value="Unassembled WGS sequence"/>
</dbReference>
<dbReference type="EMBL" id="PVWO01000542">
    <property type="protein sequence ID" value="PSB43730.1"/>
    <property type="molecule type" value="Genomic_DNA"/>
</dbReference>
<feature type="domain" description="AAA+ ATPase" evidence="1">
    <location>
        <begin position="39"/>
        <end position="192"/>
    </location>
</feature>
<name>A0A2T1FFH8_9CYAN</name>
<dbReference type="RefSeq" id="WP_106311833.1">
    <property type="nucleotide sequence ID" value="NZ_PVWO01000542.1"/>
</dbReference>
<dbReference type="InterPro" id="IPR052026">
    <property type="entry name" value="ExeA_AAA_ATPase_DNA-bind"/>
</dbReference>
<comment type="caution">
    <text evidence="2">The sequence shown here is derived from an EMBL/GenBank/DDBJ whole genome shotgun (WGS) entry which is preliminary data.</text>
</comment>
<evidence type="ECO:0000259" key="1">
    <source>
        <dbReference type="SMART" id="SM00382"/>
    </source>
</evidence>
<dbReference type="PANTHER" id="PTHR35894:SF1">
    <property type="entry name" value="PHOSPHORIBULOKINASE _ URIDINE KINASE FAMILY"/>
    <property type="match status" value="1"/>
</dbReference>
<dbReference type="CDD" id="cd00009">
    <property type="entry name" value="AAA"/>
    <property type="match status" value="1"/>
</dbReference>